<comment type="caution">
    <text evidence="2">The sequence shown here is derived from an EMBL/GenBank/DDBJ whole genome shotgun (WGS) entry which is preliminary data.</text>
</comment>
<accession>A0A7X5QS50</accession>
<reference evidence="2 3" key="1">
    <citation type="journal article" date="2006" name="Int. J. Syst. Evol. Microbiol.">
        <title>Dyella yeojuensis sp. nov., isolated from greenhouse soil in Korea.</title>
        <authorList>
            <person name="Kim B.Y."/>
            <person name="Weon H.Y."/>
            <person name="Lee K.H."/>
            <person name="Seok S.J."/>
            <person name="Kwon S.W."/>
            <person name="Go S.J."/>
            <person name="Stackebrandt E."/>
        </authorList>
    </citation>
    <scope>NUCLEOTIDE SEQUENCE [LARGE SCALE GENOMIC DNA]</scope>
    <source>
        <strain evidence="2 3">DSM 17673</strain>
    </source>
</reference>
<protein>
    <recommendedName>
        <fullName evidence="1">Putative DnaT-like domain-containing protein</fullName>
    </recommendedName>
</protein>
<evidence type="ECO:0000313" key="3">
    <source>
        <dbReference type="Proteomes" id="UP000518878"/>
    </source>
</evidence>
<dbReference type="InterPro" id="IPR046787">
    <property type="entry name" value="DnaT_2"/>
</dbReference>
<feature type="domain" description="Putative DnaT-like" evidence="1">
    <location>
        <begin position="1"/>
        <end position="166"/>
    </location>
</feature>
<dbReference type="Pfam" id="PF20557">
    <property type="entry name" value="DnaT_2"/>
    <property type="match status" value="1"/>
</dbReference>
<organism evidence="2 3">
    <name type="scientific">Luteibacter yeojuensis</name>
    <dbReference type="NCBI Taxonomy" id="345309"/>
    <lineage>
        <taxon>Bacteria</taxon>
        <taxon>Pseudomonadati</taxon>
        <taxon>Pseudomonadota</taxon>
        <taxon>Gammaproteobacteria</taxon>
        <taxon>Lysobacterales</taxon>
        <taxon>Rhodanobacteraceae</taxon>
        <taxon>Luteibacter</taxon>
    </lineage>
</organism>
<gene>
    <name evidence="2" type="ORF">HBF32_02815</name>
</gene>
<evidence type="ECO:0000259" key="1">
    <source>
        <dbReference type="Pfam" id="PF20557"/>
    </source>
</evidence>
<dbReference type="RefSeq" id="WP_166698108.1">
    <property type="nucleotide sequence ID" value="NZ_JAAQTL010000001.1"/>
</dbReference>
<dbReference type="EMBL" id="JAAQTL010000001">
    <property type="protein sequence ID" value="NID14393.1"/>
    <property type="molecule type" value="Genomic_DNA"/>
</dbReference>
<keyword evidence="3" id="KW-1185">Reference proteome</keyword>
<evidence type="ECO:0000313" key="2">
    <source>
        <dbReference type="EMBL" id="NID14393.1"/>
    </source>
</evidence>
<dbReference type="Proteomes" id="UP000518878">
    <property type="component" value="Unassembled WGS sequence"/>
</dbReference>
<proteinExistence type="predicted"/>
<name>A0A7X5QS50_9GAMM</name>
<sequence length="166" mass="17292">MALIVEDGTGKPDAEAYISVADADAYFAARGDDAWAALDTTGKEQALRKGSDYMAAVYGPQWKGERVSATQALDWPRKCVRVGCFDLPSTAIPQAVARANAEMAVRSIGGDLQADQSSQVKQETVGPITVVYSDGARQGVKYAAVDGLLGALLRGGGAGSVQVVRA</sequence>
<dbReference type="AlphaFoldDB" id="A0A7X5QS50"/>